<evidence type="ECO:0000313" key="4">
    <source>
        <dbReference type="Proteomes" id="UP001515480"/>
    </source>
</evidence>
<feature type="compositionally biased region" description="Acidic residues" evidence="1">
    <location>
        <begin position="135"/>
        <end position="144"/>
    </location>
</feature>
<dbReference type="SUPFAM" id="SSF50156">
    <property type="entry name" value="PDZ domain-like"/>
    <property type="match status" value="1"/>
</dbReference>
<evidence type="ECO:0000256" key="1">
    <source>
        <dbReference type="SAM" id="MobiDB-lite"/>
    </source>
</evidence>
<dbReference type="AlphaFoldDB" id="A0AB34JWZ3"/>
<organism evidence="3 4">
    <name type="scientific">Prymnesium parvum</name>
    <name type="common">Toxic golden alga</name>
    <dbReference type="NCBI Taxonomy" id="97485"/>
    <lineage>
        <taxon>Eukaryota</taxon>
        <taxon>Haptista</taxon>
        <taxon>Haptophyta</taxon>
        <taxon>Prymnesiophyceae</taxon>
        <taxon>Prymnesiales</taxon>
        <taxon>Prymnesiaceae</taxon>
        <taxon>Prymnesium</taxon>
    </lineage>
</organism>
<proteinExistence type="predicted"/>
<dbReference type="Proteomes" id="UP001515480">
    <property type="component" value="Unassembled WGS sequence"/>
</dbReference>
<keyword evidence="4" id="KW-1185">Reference proteome</keyword>
<feature type="compositionally biased region" description="Low complexity" evidence="1">
    <location>
        <begin position="89"/>
        <end position="104"/>
    </location>
</feature>
<comment type="caution">
    <text evidence="3">The sequence shown here is derived from an EMBL/GenBank/DDBJ whole genome shotgun (WGS) entry which is preliminary data.</text>
</comment>
<feature type="region of interest" description="Disordered" evidence="1">
    <location>
        <begin position="1"/>
        <end position="303"/>
    </location>
</feature>
<dbReference type="InterPro" id="IPR001478">
    <property type="entry name" value="PDZ"/>
</dbReference>
<gene>
    <name evidence="3" type="ORF">AB1Y20_020093</name>
</gene>
<dbReference type="CDD" id="cd00136">
    <property type="entry name" value="PDZ_canonical"/>
    <property type="match status" value="1"/>
</dbReference>
<evidence type="ECO:0000313" key="3">
    <source>
        <dbReference type="EMBL" id="KAL1525226.1"/>
    </source>
</evidence>
<feature type="domain" description="PDZ" evidence="2">
    <location>
        <begin position="317"/>
        <end position="375"/>
    </location>
</feature>
<reference evidence="3 4" key="1">
    <citation type="journal article" date="2024" name="Science">
        <title>Giant polyketide synthase enzymes in the biosynthesis of giant marine polyether toxins.</title>
        <authorList>
            <person name="Fallon T.R."/>
            <person name="Shende V.V."/>
            <person name="Wierzbicki I.H."/>
            <person name="Pendleton A.L."/>
            <person name="Watervoot N.F."/>
            <person name="Auber R.P."/>
            <person name="Gonzalez D.J."/>
            <person name="Wisecaver J.H."/>
            <person name="Moore B.S."/>
        </authorList>
    </citation>
    <scope>NUCLEOTIDE SEQUENCE [LARGE SCALE GENOMIC DNA]</scope>
    <source>
        <strain evidence="3 4">12B1</strain>
    </source>
</reference>
<sequence length="425" mass="46658">MISRSLSFTRRNKGKSNADAEEMKAESRKSPPGDDDTSDEDQPPSRSEESPPQKPGIVRRALRRGEKAEPKDKAENARGLWEDSDDESASASASDAAGSAKGKSNSIFRRTPSFGRRGKAKDETSAKENGPPTTDADDSDEEGNQEPSEKDEHDGTEKLSRMGRMRRAASFGRRPKNTEAKTNQRSLWDESDEDVAEQNRPEKKDGILRRAASFGRKSNRKGNEKDGGEEEKGEEGGRRRRRSKKDEAPPVRDLWNSDDDETQSGRGRGRRAKGKGKQKEGGGRSAETSRASTEVGSERVSGAPSVDFVEVAEEERLVVMYSGKKYKIGVAYGRHSSGCIVISRLYEGYPAYRNGELVIGDVVNTINGERVETLSEAYRITAKYAQDRVMLGLLGRIDADVAEDLISCTCGARLTKCKCIGVVQA</sequence>
<evidence type="ECO:0000259" key="2">
    <source>
        <dbReference type="PROSITE" id="PS50106"/>
    </source>
</evidence>
<feature type="compositionally biased region" description="Basic and acidic residues" evidence="1">
    <location>
        <begin position="16"/>
        <end position="32"/>
    </location>
</feature>
<feature type="compositionally biased region" description="Basic residues" evidence="1">
    <location>
        <begin position="267"/>
        <end position="276"/>
    </location>
</feature>
<feature type="compositionally biased region" description="Basic and acidic residues" evidence="1">
    <location>
        <begin position="197"/>
        <end position="208"/>
    </location>
</feature>
<feature type="compositionally biased region" description="Polar residues" evidence="1">
    <location>
        <begin position="286"/>
        <end position="295"/>
    </location>
</feature>
<dbReference type="Gene3D" id="2.30.42.10">
    <property type="match status" value="1"/>
</dbReference>
<dbReference type="PROSITE" id="PS50106">
    <property type="entry name" value="PDZ"/>
    <property type="match status" value="1"/>
</dbReference>
<feature type="compositionally biased region" description="Basic and acidic residues" evidence="1">
    <location>
        <begin position="147"/>
        <end position="160"/>
    </location>
</feature>
<dbReference type="InterPro" id="IPR036034">
    <property type="entry name" value="PDZ_sf"/>
</dbReference>
<feature type="compositionally biased region" description="Acidic residues" evidence="1">
    <location>
        <begin position="33"/>
        <end position="42"/>
    </location>
</feature>
<dbReference type="EMBL" id="JBGBPQ010000004">
    <property type="protein sequence ID" value="KAL1525226.1"/>
    <property type="molecule type" value="Genomic_DNA"/>
</dbReference>
<name>A0AB34JWZ3_PRYPA</name>
<protein>
    <recommendedName>
        <fullName evidence="2">PDZ domain-containing protein</fullName>
    </recommendedName>
</protein>
<feature type="compositionally biased region" description="Basic and acidic residues" evidence="1">
    <location>
        <begin position="63"/>
        <end position="76"/>
    </location>
</feature>
<accession>A0AB34JWZ3</accession>